<reference evidence="1 2" key="1">
    <citation type="journal article" date="2020" name="Cell">
        <title>Large-Scale Comparative Analyses of Tick Genomes Elucidate Their Genetic Diversity and Vector Capacities.</title>
        <authorList>
            <consortium name="Tick Genome and Microbiome Consortium (TIGMIC)"/>
            <person name="Jia N."/>
            <person name="Wang J."/>
            <person name="Shi W."/>
            <person name="Du L."/>
            <person name="Sun Y."/>
            <person name="Zhan W."/>
            <person name="Jiang J.F."/>
            <person name="Wang Q."/>
            <person name="Zhang B."/>
            <person name="Ji P."/>
            <person name="Bell-Sakyi L."/>
            <person name="Cui X.M."/>
            <person name="Yuan T.T."/>
            <person name="Jiang B.G."/>
            <person name="Yang W.F."/>
            <person name="Lam T.T."/>
            <person name="Chang Q.C."/>
            <person name="Ding S.J."/>
            <person name="Wang X.J."/>
            <person name="Zhu J.G."/>
            <person name="Ruan X.D."/>
            <person name="Zhao L."/>
            <person name="Wei J.T."/>
            <person name="Ye R.Z."/>
            <person name="Que T.C."/>
            <person name="Du C.H."/>
            <person name="Zhou Y.H."/>
            <person name="Cheng J.X."/>
            <person name="Dai P.F."/>
            <person name="Guo W.B."/>
            <person name="Han X.H."/>
            <person name="Huang E.J."/>
            <person name="Li L.F."/>
            <person name="Wei W."/>
            <person name="Gao Y.C."/>
            <person name="Liu J.Z."/>
            <person name="Shao H.Z."/>
            <person name="Wang X."/>
            <person name="Wang C.C."/>
            <person name="Yang T.C."/>
            <person name="Huo Q.B."/>
            <person name="Li W."/>
            <person name="Chen H.Y."/>
            <person name="Chen S.E."/>
            <person name="Zhou L.G."/>
            <person name="Ni X.B."/>
            <person name="Tian J.H."/>
            <person name="Sheng Y."/>
            <person name="Liu T."/>
            <person name="Pan Y.S."/>
            <person name="Xia L.Y."/>
            <person name="Li J."/>
            <person name="Zhao F."/>
            <person name="Cao W.C."/>
        </authorList>
    </citation>
    <scope>NUCLEOTIDE SEQUENCE [LARGE SCALE GENOMIC DNA]</scope>
    <source>
        <strain evidence="1">Iper-2018</strain>
    </source>
</reference>
<gene>
    <name evidence="1" type="ORF">HPB47_005556</name>
</gene>
<name>A0AC60PCP7_IXOPE</name>
<comment type="caution">
    <text evidence="1">The sequence shown here is derived from an EMBL/GenBank/DDBJ whole genome shotgun (WGS) entry which is preliminary data.</text>
</comment>
<sequence>MLADPVEGAVLLEVLQEPRDRTDEAAALVPAGRPEPENLVWRELQPAHGILVARVAAQGAHAALVQGSQRACEQDSTSVALGTTPHRLHTRMARGFFSKVSERQFRAVWKPTAR</sequence>
<evidence type="ECO:0000313" key="2">
    <source>
        <dbReference type="Proteomes" id="UP000805193"/>
    </source>
</evidence>
<proteinExistence type="predicted"/>
<evidence type="ECO:0000313" key="1">
    <source>
        <dbReference type="EMBL" id="KAG0417509.1"/>
    </source>
</evidence>
<organism evidence="1 2">
    <name type="scientific">Ixodes persulcatus</name>
    <name type="common">Taiga tick</name>
    <dbReference type="NCBI Taxonomy" id="34615"/>
    <lineage>
        <taxon>Eukaryota</taxon>
        <taxon>Metazoa</taxon>
        <taxon>Ecdysozoa</taxon>
        <taxon>Arthropoda</taxon>
        <taxon>Chelicerata</taxon>
        <taxon>Arachnida</taxon>
        <taxon>Acari</taxon>
        <taxon>Parasitiformes</taxon>
        <taxon>Ixodida</taxon>
        <taxon>Ixodoidea</taxon>
        <taxon>Ixodidae</taxon>
        <taxon>Ixodinae</taxon>
        <taxon>Ixodes</taxon>
    </lineage>
</organism>
<protein>
    <submittedName>
        <fullName evidence="1">Uncharacterized protein</fullName>
    </submittedName>
</protein>
<dbReference type="Proteomes" id="UP000805193">
    <property type="component" value="Unassembled WGS sequence"/>
</dbReference>
<accession>A0AC60PCP7</accession>
<keyword evidence="2" id="KW-1185">Reference proteome</keyword>
<dbReference type="EMBL" id="JABSTQ010010835">
    <property type="protein sequence ID" value="KAG0417509.1"/>
    <property type="molecule type" value="Genomic_DNA"/>
</dbReference>